<dbReference type="AlphaFoldDB" id="A0A7W7MIM1"/>
<evidence type="ECO:0000313" key="5">
    <source>
        <dbReference type="Proteomes" id="UP000631312"/>
    </source>
</evidence>
<evidence type="ECO:0000313" key="2">
    <source>
        <dbReference type="EMBL" id="GIE43223.1"/>
    </source>
</evidence>
<feature type="domain" description="Knr4/Smi1-like" evidence="1">
    <location>
        <begin position="31"/>
        <end position="143"/>
    </location>
</feature>
<reference evidence="3 4" key="1">
    <citation type="submission" date="2020-08" db="EMBL/GenBank/DDBJ databases">
        <title>Sequencing the genomes of 1000 actinobacteria strains.</title>
        <authorList>
            <person name="Klenk H.-P."/>
        </authorList>
    </citation>
    <scope>NUCLEOTIDE SEQUENCE [LARGE SCALE GENOMIC DNA]</scope>
    <source>
        <strain evidence="3 4">DSM 43150</strain>
    </source>
</reference>
<organism evidence="3 4">
    <name type="scientific">Actinoplanes lobatus</name>
    <dbReference type="NCBI Taxonomy" id="113568"/>
    <lineage>
        <taxon>Bacteria</taxon>
        <taxon>Bacillati</taxon>
        <taxon>Actinomycetota</taxon>
        <taxon>Actinomycetes</taxon>
        <taxon>Micromonosporales</taxon>
        <taxon>Micromonosporaceae</taxon>
        <taxon>Actinoplanes</taxon>
    </lineage>
</organism>
<evidence type="ECO:0000313" key="4">
    <source>
        <dbReference type="Proteomes" id="UP000590511"/>
    </source>
</evidence>
<gene>
    <name evidence="2" type="ORF">Alo02nite_61210</name>
    <name evidence="3" type="ORF">BJ964_005800</name>
</gene>
<comment type="caution">
    <text evidence="3">The sequence shown here is derived from an EMBL/GenBank/DDBJ whole genome shotgun (WGS) entry which is preliminary data.</text>
</comment>
<dbReference type="SMART" id="SM00860">
    <property type="entry name" value="SMI1_KNR4"/>
    <property type="match status" value="1"/>
</dbReference>
<accession>A0A7W7MIM1</accession>
<dbReference type="EMBL" id="JACHNC010000001">
    <property type="protein sequence ID" value="MBB4751639.1"/>
    <property type="molecule type" value="Genomic_DNA"/>
</dbReference>
<evidence type="ECO:0000259" key="1">
    <source>
        <dbReference type="SMART" id="SM00860"/>
    </source>
</evidence>
<dbReference type="SUPFAM" id="SSF160631">
    <property type="entry name" value="SMI1/KNR4-like"/>
    <property type="match status" value="1"/>
</dbReference>
<dbReference type="InterPro" id="IPR037883">
    <property type="entry name" value="Knr4/Smi1-like_sf"/>
</dbReference>
<dbReference type="EMBL" id="BOMP01000104">
    <property type="protein sequence ID" value="GIE43223.1"/>
    <property type="molecule type" value="Genomic_DNA"/>
</dbReference>
<dbReference type="Proteomes" id="UP000590511">
    <property type="component" value="Unassembled WGS sequence"/>
</dbReference>
<evidence type="ECO:0000313" key="3">
    <source>
        <dbReference type="EMBL" id="MBB4751639.1"/>
    </source>
</evidence>
<protein>
    <recommendedName>
        <fullName evidence="1">Knr4/Smi1-like domain-containing protein</fullName>
    </recommendedName>
</protein>
<name>A0A7W7MIM1_9ACTN</name>
<dbReference type="Proteomes" id="UP000631312">
    <property type="component" value="Unassembled WGS sequence"/>
</dbReference>
<dbReference type="Gene3D" id="3.40.1580.10">
    <property type="entry name" value="SMI1/KNR4-like"/>
    <property type="match status" value="1"/>
</dbReference>
<dbReference type="InterPro" id="IPR018958">
    <property type="entry name" value="Knr4/Smi1-like_dom"/>
</dbReference>
<proteinExistence type="predicted"/>
<dbReference type="Pfam" id="PF14568">
    <property type="entry name" value="SUKH_6"/>
    <property type="match status" value="1"/>
</dbReference>
<sequence length="153" mass="16981">MDMEAFAAEVNSVLEQHAAKGLPSPPFDSWIASDAELARVESELRVRLPEKYKQFMVTFGAGQFMYMGLIPPASPNGQTRDMVEKNSGDHEIPGFVSIAAVGTGDHWGFITEDGICSEQVSLYDFEESCFYPEADDFLEFVSWQGLHAGREGY</sequence>
<keyword evidence="5" id="KW-1185">Reference proteome</keyword>
<reference evidence="2 5" key="2">
    <citation type="submission" date="2021-01" db="EMBL/GenBank/DDBJ databases">
        <title>Whole genome shotgun sequence of Actinoplanes lobatus NBRC 12513.</title>
        <authorList>
            <person name="Komaki H."/>
            <person name="Tamura T."/>
        </authorList>
    </citation>
    <scope>NUCLEOTIDE SEQUENCE [LARGE SCALE GENOMIC DNA]</scope>
    <source>
        <strain evidence="2 5">NBRC 12513</strain>
    </source>
</reference>